<feature type="compositionally biased region" description="Polar residues" evidence="1">
    <location>
        <begin position="43"/>
        <end position="58"/>
    </location>
</feature>
<reference evidence="2" key="1">
    <citation type="submission" date="2021-02" db="EMBL/GenBank/DDBJ databases">
        <authorList>
            <person name="Nowell W R."/>
        </authorList>
    </citation>
    <scope>NUCLEOTIDE SEQUENCE</scope>
</reference>
<proteinExistence type="predicted"/>
<dbReference type="EMBL" id="CAJOAZ010020682">
    <property type="protein sequence ID" value="CAF4348633.1"/>
    <property type="molecule type" value="Genomic_DNA"/>
</dbReference>
<evidence type="ECO:0000313" key="2">
    <source>
        <dbReference type="EMBL" id="CAF4348633.1"/>
    </source>
</evidence>
<sequence length="58" mass="6500">RIKQAISKKDEQVQTLRTQFDAAVKRADHLEGLLAQQRKLIATTPSNSNNTPKKTQPS</sequence>
<evidence type="ECO:0000256" key="1">
    <source>
        <dbReference type="SAM" id="MobiDB-lite"/>
    </source>
</evidence>
<gene>
    <name evidence="2" type="ORF">OXD698_LOCUS48643</name>
</gene>
<evidence type="ECO:0000313" key="3">
    <source>
        <dbReference type="Proteomes" id="UP000663844"/>
    </source>
</evidence>
<feature type="non-terminal residue" evidence="2">
    <location>
        <position position="1"/>
    </location>
</feature>
<dbReference type="Proteomes" id="UP000663844">
    <property type="component" value="Unassembled WGS sequence"/>
</dbReference>
<name>A0A820KQZ8_9BILA</name>
<dbReference type="AlphaFoldDB" id="A0A820KQZ8"/>
<accession>A0A820KQZ8</accession>
<feature type="region of interest" description="Disordered" evidence="1">
    <location>
        <begin position="39"/>
        <end position="58"/>
    </location>
</feature>
<organism evidence="2 3">
    <name type="scientific">Adineta steineri</name>
    <dbReference type="NCBI Taxonomy" id="433720"/>
    <lineage>
        <taxon>Eukaryota</taxon>
        <taxon>Metazoa</taxon>
        <taxon>Spiralia</taxon>
        <taxon>Gnathifera</taxon>
        <taxon>Rotifera</taxon>
        <taxon>Eurotatoria</taxon>
        <taxon>Bdelloidea</taxon>
        <taxon>Adinetida</taxon>
        <taxon>Adinetidae</taxon>
        <taxon>Adineta</taxon>
    </lineage>
</organism>
<protein>
    <submittedName>
        <fullName evidence="2">Uncharacterized protein</fullName>
    </submittedName>
</protein>
<comment type="caution">
    <text evidence="2">The sequence shown here is derived from an EMBL/GenBank/DDBJ whole genome shotgun (WGS) entry which is preliminary data.</text>
</comment>